<feature type="domain" description="Glycosyl hydrolase family 13 catalytic" evidence="1">
    <location>
        <begin position="5"/>
        <end position="111"/>
    </location>
</feature>
<evidence type="ECO:0000259" key="2">
    <source>
        <dbReference type="Pfam" id="PF16657"/>
    </source>
</evidence>
<dbReference type="Pfam" id="PF00128">
    <property type="entry name" value="Alpha-amylase"/>
    <property type="match status" value="1"/>
</dbReference>
<comment type="caution">
    <text evidence="3">The sequence shown here is derived from an EMBL/GenBank/DDBJ whole genome shotgun (WGS) entry which is preliminary data.</text>
</comment>
<dbReference type="SUPFAM" id="SSF51445">
    <property type="entry name" value="(Trans)glycosidases"/>
    <property type="match status" value="1"/>
</dbReference>
<accession>K1SD39</accession>
<dbReference type="InterPro" id="IPR017853">
    <property type="entry name" value="GH"/>
</dbReference>
<dbReference type="Pfam" id="PF16657">
    <property type="entry name" value="Malt_amylase_C"/>
    <property type="match status" value="1"/>
</dbReference>
<dbReference type="Gene3D" id="3.20.20.80">
    <property type="entry name" value="Glycosidases"/>
    <property type="match status" value="1"/>
</dbReference>
<dbReference type="InterPro" id="IPR006047">
    <property type="entry name" value="GH13_cat_dom"/>
</dbReference>
<dbReference type="GO" id="GO:0004556">
    <property type="term" value="F:alpha-amylase activity"/>
    <property type="evidence" value="ECO:0007669"/>
    <property type="project" value="TreeGrafter"/>
</dbReference>
<keyword evidence="3" id="KW-0378">Hydrolase</keyword>
<dbReference type="Gene3D" id="2.60.40.1180">
    <property type="entry name" value="Golgi alpha-mannosidase II"/>
    <property type="match status" value="1"/>
</dbReference>
<dbReference type="EMBL" id="AJWY01013948">
    <property type="protein sequence ID" value="EKC45306.1"/>
    <property type="molecule type" value="Genomic_DNA"/>
</dbReference>
<dbReference type="GO" id="GO:0009313">
    <property type="term" value="P:oligosaccharide catabolic process"/>
    <property type="evidence" value="ECO:0007669"/>
    <property type="project" value="TreeGrafter"/>
</dbReference>
<dbReference type="InterPro" id="IPR032091">
    <property type="entry name" value="Malt_amylase-like_C"/>
</dbReference>
<feature type="non-terminal residue" evidence="3">
    <location>
        <position position="1"/>
    </location>
</feature>
<dbReference type="PANTHER" id="PTHR10357">
    <property type="entry name" value="ALPHA-AMYLASE FAMILY MEMBER"/>
    <property type="match status" value="1"/>
</dbReference>
<protein>
    <submittedName>
        <fullName evidence="3">Glycosidase</fullName>
    </submittedName>
</protein>
<keyword evidence="3" id="KW-0326">Glycosidase</keyword>
<evidence type="ECO:0000259" key="1">
    <source>
        <dbReference type="Pfam" id="PF00128"/>
    </source>
</evidence>
<dbReference type="SUPFAM" id="SSF51011">
    <property type="entry name" value="Glycosyl hydrolase domain"/>
    <property type="match status" value="1"/>
</dbReference>
<dbReference type="AlphaFoldDB" id="K1SD39"/>
<gene>
    <name evidence="3" type="ORF">LEA_20296</name>
</gene>
<proteinExistence type="predicted"/>
<dbReference type="PANTHER" id="PTHR10357:SF179">
    <property type="entry name" value="NEUTRAL AND BASIC AMINO ACID TRANSPORT PROTEIN RBAT"/>
    <property type="match status" value="1"/>
</dbReference>
<evidence type="ECO:0000313" key="3">
    <source>
        <dbReference type="EMBL" id="EKC45306.1"/>
    </source>
</evidence>
<name>K1SD39_9ZZZZ</name>
<reference evidence="3" key="1">
    <citation type="journal article" date="2013" name="Environ. Microbiol.">
        <title>Microbiota from the distal guts of lean and obese adolescents exhibit partial functional redundancy besides clear differences in community structure.</title>
        <authorList>
            <person name="Ferrer M."/>
            <person name="Ruiz A."/>
            <person name="Lanza F."/>
            <person name="Haange S.B."/>
            <person name="Oberbach A."/>
            <person name="Till H."/>
            <person name="Bargiela R."/>
            <person name="Campoy C."/>
            <person name="Segura M.T."/>
            <person name="Richter M."/>
            <person name="von Bergen M."/>
            <person name="Seifert J."/>
            <person name="Suarez A."/>
        </authorList>
    </citation>
    <scope>NUCLEOTIDE SEQUENCE</scope>
</reference>
<organism evidence="3">
    <name type="scientific">human gut metagenome</name>
    <dbReference type="NCBI Taxonomy" id="408170"/>
    <lineage>
        <taxon>unclassified sequences</taxon>
        <taxon>metagenomes</taxon>
        <taxon>organismal metagenomes</taxon>
    </lineage>
</organism>
<feature type="domain" description="Maltogenic amylase-like C-terminal" evidence="2">
    <location>
        <begin position="116"/>
        <end position="168"/>
    </location>
</feature>
<sequence length="188" mass="20922">IHGEELKVAFAFLLSMPGAPFLYYGDEIGMRYVENLHSVEGGYGRTGSRSPMQWDHTTNAGFSAAPKEKLYVKQDESADRPTVEAQMADPDSLYHEIQKLINIRQAHSALQSRGEIEFVYAEEKQYPLAYLRSDDKEKILVIINPADREVSFDGDYAVKEALYTFGREAAFAGGKVTVPGGSAGFYLL</sequence>
<dbReference type="InterPro" id="IPR013780">
    <property type="entry name" value="Glyco_hydro_b"/>
</dbReference>